<organism evidence="10 11">
    <name type="scientific">Candidatus Kaiserbacteria bacterium RIFCSPHIGHO2_02_FULL_50_50</name>
    <dbReference type="NCBI Taxonomy" id="1798492"/>
    <lineage>
        <taxon>Bacteria</taxon>
        <taxon>Candidatus Kaiseribacteriota</taxon>
    </lineage>
</organism>
<dbReference type="InterPro" id="IPR020596">
    <property type="entry name" value="rRNA_Ade_Mease_Trfase_CS"/>
</dbReference>
<evidence type="ECO:0000256" key="6">
    <source>
        <dbReference type="ARBA" id="ARBA00022884"/>
    </source>
</evidence>
<dbReference type="Pfam" id="PF00398">
    <property type="entry name" value="RrnaAD"/>
    <property type="match status" value="1"/>
</dbReference>
<dbReference type="Gene3D" id="1.10.8.100">
    <property type="entry name" value="Ribosomal RNA adenine dimethylase-like, domain 2"/>
    <property type="match status" value="1"/>
</dbReference>
<evidence type="ECO:0000256" key="7">
    <source>
        <dbReference type="HAMAP-Rule" id="MF_00607"/>
    </source>
</evidence>
<dbReference type="SMART" id="SM00650">
    <property type="entry name" value="rADc"/>
    <property type="match status" value="1"/>
</dbReference>
<dbReference type="GO" id="GO:0052908">
    <property type="term" value="F:16S rRNA (adenine(1518)-N(6)/adenine(1519)-N(6))-dimethyltransferase activity"/>
    <property type="evidence" value="ECO:0007669"/>
    <property type="project" value="UniProtKB-EC"/>
</dbReference>
<evidence type="ECO:0000256" key="5">
    <source>
        <dbReference type="ARBA" id="ARBA00022691"/>
    </source>
</evidence>
<evidence type="ECO:0000259" key="9">
    <source>
        <dbReference type="SMART" id="SM00650"/>
    </source>
</evidence>
<proteinExistence type="inferred from homology"/>
<comment type="catalytic activity">
    <reaction evidence="7">
        <text>adenosine(1518)/adenosine(1519) in 16S rRNA + 4 S-adenosyl-L-methionine = N(6)-dimethyladenosine(1518)/N(6)-dimethyladenosine(1519) in 16S rRNA + 4 S-adenosyl-L-homocysteine + 4 H(+)</text>
        <dbReference type="Rhea" id="RHEA:19609"/>
        <dbReference type="Rhea" id="RHEA-COMP:10232"/>
        <dbReference type="Rhea" id="RHEA-COMP:10233"/>
        <dbReference type="ChEBI" id="CHEBI:15378"/>
        <dbReference type="ChEBI" id="CHEBI:57856"/>
        <dbReference type="ChEBI" id="CHEBI:59789"/>
        <dbReference type="ChEBI" id="CHEBI:74411"/>
        <dbReference type="ChEBI" id="CHEBI:74493"/>
        <dbReference type="EC" id="2.1.1.182"/>
    </reaction>
</comment>
<dbReference type="EC" id="2.1.1.182" evidence="7"/>
<dbReference type="InterPro" id="IPR029063">
    <property type="entry name" value="SAM-dependent_MTases_sf"/>
</dbReference>
<dbReference type="InterPro" id="IPR011530">
    <property type="entry name" value="rRNA_adenine_dimethylase"/>
</dbReference>
<name>A0A1F6DFG3_9BACT</name>
<feature type="binding site" evidence="7 8">
    <location>
        <position position="88"/>
    </location>
    <ligand>
        <name>S-adenosyl-L-methionine</name>
        <dbReference type="ChEBI" id="CHEBI:59789"/>
    </ligand>
</feature>
<evidence type="ECO:0000256" key="8">
    <source>
        <dbReference type="PROSITE-ProRule" id="PRU01026"/>
    </source>
</evidence>
<dbReference type="PROSITE" id="PS51689">
    <property type="entry name" value="SAM_RNA_A_N6_MT"/>
    <property type="match status" value="1"/>
</dbReference>
<dbReference type="NCBIfam" id="TIGR00755">
    <property type="entry name" value="ksgA"/>
    <property type="match status" value="1"/>
</dbReference>
<dbReference type="Proteomes" id="UP000178794">
    <property type="component" value="Unassembled WGS sequence"/>
</dbReference>
<dbReference type="InterPro" id="IPR020598">
    <property type="entry name" value="rRNA_Ade_methylase_Trfase_N"/>
</dbReference>
<evidence type="ECO:0000313" key="10">
    <source>
        <dbReference type="EMBL" id="OGG60169.1"/>
    </source>
</evidence>
<feature type="binding site" evidence="7 8">
    <location>
        <position position="109"/>
    </location>
    <ligand>
        <name>S-adenosyl-L-methionine</name>
        <dbReference type="ChEBI" id="CHEBI:59789"/>
    </ligand>
</feature>
<comment type="similarity">
    <text evidence="7">Belongs to the class I-like SAM-binding methyltransferase superfamily. rRNA adenine N(6)-methyltransferase family. RsmA subfamily.</text>
</comment>
<evidence type="ECO:0000256" key="2">
    <source>
        <dbReference type="ARBA" id="ARBA00022552"/>
    </source>
</evidence>
<dbReference type="Gene3D" id="3.40.50.150">
    <property type="entry name" value="Vaccinia Virus protein VP39"/>
    <property type="match status" value="1"/>
</dbReference>
<keyword evidence="2 7" id="KW-0698">rRNA processing</keyword>
<keyword evidence="1 7" id="KW-0963">Cytoplasm</keyword>
<dbReference type="AlphaFoldDB" id="A0A1F6DFG3"/>
<protein>
    <recommendedName>
        <fullName evidence="7">Ribosomal RNA small subunit methyltransferase A</fullName>
        <ecNumber evidence="7">2.1.1.182</ecNumber>
    </recommendedName>
    <alternativeName>
        <fullName evidence="7">16S rRNA (adenine(1518)-N(6)/adenine(1519)-N(6))-dimethyltransferase</fullName>
    </alternativeName>
    <alternativeName>
        <fullName evidence="7">16S rRNA dimethyladenosine transferase</fullName>
    </alternativeName>
    <alternativeName>
        <fullName evidence="7">16S rRNA dimethylase</fullName>
    </alternativeName>
    <alternativeName>
        <fullName evidence="7">S-adenosylmethionine-6-N', N'-adenosyl(rRNA) dimethyltransferase</fullName>
    </alternativeName>
</protein>
<dbReference type="HAMAP" id="MF_00607">
    <property type="entry name" value="16SrRNA_methyltr_A"/>
    <property type="match status" value="1"/>
</dbReference>
<evidence type="ECO:0000256" key="3">
    <source>
        <dbReference type="ARBA" id="ARBA00022603"/>
    </source>
</evidence>
<dbReference type="InterPro" id="IPR001737">
    <property type="entry name" value="KsgA/Erm"/>
</dbReference>
<dbReference type="PANTHER" id="PTHR11727:SF7">
    <property type="entry name" value="DIMETHYLADENOSINE TRANSFERASE-RELATED"/>
    <property type="match status" value="1"/>
</dbReference>
<dbReference type="SUPFAM" id="SSF53335">
    <property type="entry name" value="S-adenosyl-L-methionine-dependent methyltransferases"/>
    <property type="match status" value="1"/>
</dbReference>
<feature type="binding site" evidence="7 8">
    <location>
        <position position="12"/>
    </location>
    <ligand>
        <name>S-adenosyl-L-methionine</name>
        <dbReference type="ChEBI" id="CHEBI:59789"/>
    </ligand>
</feature>
<evidence type="ECO:0000256" key="1">
    <source>
        <dbReference type="ARBA" id="ARBA00022490"/>
    </source>
</evidence>
<dbReference type="STRING" id="1798492.A3C89_02140"/>
<dbReference type="InterPro" id="IPR023165">
    <property type="entry name" value="rRNA_Ade_diMease-like_C"/>
</dbReference>
<dbReference type="EMBL" id="MFLF01000009">
    <property type="protein sequence ID" value="OGG60169.1"/>
    <property type="molecule type" value="Genomic_DNA"/>
</dbReference>
<feature type="binding site" evidence="7 8">
    <location>
        <position position="60"/>
    </location>
    <ligand>
        <name>S-adenosyl-L-methionine</name>
        <dbReference type="ChEBI" id="CHEBI:59789"/>
    </ligand>
</feature>
<feature type="domain" description="Ribosomal RNA adenine methylase transferase N-terminal" evidence="9">
    <location>
        <begin position="19"/>
        <end position="191"/>
    </location>
</feature>
<dbReference type="CDD" id="cd02440">
    <property type="entry name" value="AdoMet_MTases"/>
    <property type="match status" value="1"/>
</dbReference>
<dbReference type="GO" id="GO:0005829">
    <property type="term" value="C:cytosol"/>
    <property type="evidence" value="ECO:0007669"/>
    <property type="project" value="TreeGrafter"/>
</dbReference>
<feature type="binding site" evidence="7 8">
    <location>
        <position position="39"/>
    </location>
    <ligand>
        <name>S-adenosyl-L-methionine</name>
        <dbReference type="ChEBI" id="CHEBI:59789"/>
    </ligand>
</feature>
<comment type="subcellular location">
    <subcellularLocation>
        <location evidence="7">Cytoplasm</location>
    </subcellularLocation>
</comment>
<dbReference type="GO" id="GO:0003723">
    <property type="term" value="F:RNA binding"/>
    <property type="evidence" value="ECO:0007669"/>
    <property type="project" value="UniProtKB-UniRule"/>
</dbReference>
<keyword evidence="3 7" id="KW-0489">Methyltransferase</keyword>
<comment type="caution">
    <text evidence="10">The sequence shown here is derived from an EMBL/GenBank/DDBJ whole genome shotgun (WGS) entry which is preliminary data.</text>
</comment>
<evidence type="ECO:0000256" key="4">
    <source>
        <dbReference type="ARBA" id="ARBA00022679"/>
    </source>
</evidence>
<sequence length="262" mass="28662">MKLTAKKSLGQNFLNNPTVPAAMVAAGALTAGDTVLEIGPGTGALTKALLATGAHVVAVEADERAVEVLYEVFAKEIASGQLALMHADIREFLAGDMNGIPENYAVVANIPYYLSGFLFRTLLEHAKQPKTIVFLIQKELAHRIARDEKESLLSLSVKAFGTPKYVQTVKRGNFSPAPKVDSAIVAVHNITNNRFVNLDRTKFFELLHQGLGGKRKQLLGALAKTYPRQTLEEIFKQQNLLPTVRGEDLTIEQWTALARSLK</sequence>
<feature type="binding site" evidence="7 8">
    <location>
        <position position="14"/>
    </location>
    <ligand>
        <name>S-adenosyl-L-methionine</name>
        <dbReference type="ChEBI" id="CHEBI:59789"/>
    </ligand>
</feature>
<reference evidence="10 11" key="1">
    <citation type="journal article" date="2016" name="Nat. Commun.">
        <title>Thousands of microbial genomes shed light on interconnected biogeochemical processes in an aquifer system.</title>
        <authorList>
            <person name="Anantharaman K."/>
            <person name="Brown C.T."/>
            <person name="Hug L.A."/>
            <person name="Sharon I."/>
            <person name="Castelle C.J."/>
            <person name="Probst A.J."/>
            <person name="Thomas B.C."/>
            <person name="Singh A."/>
            <person name="Wilkins M.J."/>
            <person name="Karaoz U."/>
            <person name="Brodie E.L."/>
            <person name="Williams K.H."/>
            <person name="Hubbard S.S."/>
            <person name="Banfield J.F."/>
        </authorList>
    </citation>
    <scope>NUCLEOTIDE SEQUENCE [LARGE SCALE GENOMIC DNA]</scope>
</reference>
<dbReference type="PANTHER" id="PTHR11727">
    <property type="entry name" value="DIMETHYLADENOSINE TRANSFERASE"/>
    <property type="match status" value="1"/>
</dbReference>
<keyword evidence="4 7" id="KW-0808">Transferase</keyword>
<keyword evidence="6 7" id="KW-0694">RNA-binding</keyword>
<accession>A0A1F6DFG3</accession>
<gene>
    <name evidence="7" type="primary">rsmA</name>
    <name evidence="7" type="synonym">ksgA</name>
    <name evidence="10" type="ORF">A3C89_02140</name>
</gene>
<keyword evidence="5 7" id="KW-0949">S-adenosyl-L-methionine</keyword>
<dbReference type="PROSITE" id="PS01131">
    <property type="entry name" value="RRNA_A_DIMETH"/>
    <property type="match status" value="1"/>
</dbReference>
<evidence type="ECO:0000313" key="11">
    <source>
        <dbReference type="Proteomes" id="UP000178794"/>
    </source>
</evidence>
<comment type="function">
    <text evidence="7">Specifically dimethylates two adjacent adenosines (A1518 and A1519) in the loop of a conserved hairpin near the 3'-end of 16S rRNA in the 30S particle. May play a critical role in biogenesis of 30S subunits.</text>
</comment>